<keyword evidence="2 7" id="KW-0813">Transport</keyword>
<dbReference type="OrthoDB" id="9805855at2"/>
<evidence type="ECO:0000313" key="9">
    <source>
        <dbReference type="EMBL" id="KKC37417.1"/>
    </source>
</evidence>
<accession>A0A0F5Q8T4</accession>
<evidence type="ECO:0000313" key="10">
    <source>
        <dbReference type="Proteomes" id="UP000033411"/>
    </source>
</evidence>
<evidence type="ECO:0000256" key="6">
    <source>
        <dbReference type="ARBA" id="ARBA00023136"/>
    </source>
</evidence>
<feature type="transmembrane region" description="Helical" evidence="7">
    <location>
        <begin position="178"/>
        <end position="197"/>
    </location>
</feature>
<evidence type="ECO:0000256" key="2">
    <source>
        <dbReference type="ARBA" id="ARBA00022448"/>
    </source>
</evidence>
<dbReference type="PROSITE" id="PS50928">
    <property type="entry name" value="ABC_TM1"/>
    <property type="match status" value="1"/>
</dbReference>
<dbReference type="GO" id="GO:0005886">
    <property type="term" value="C:plasma membrane"/>
    <property type="evidence" value="ECO:0007669"/>
    <property type="project" value="UniProtKB-SubCell"/>
</dbReference>
<evidence type="ECO:0000256" key="7">
    <source>
        <dbReference type="RuleBase" id="RU363032"/>
    </source>
</evidence>
<feature type="transmembrane region" description="Helical" evidence="7">
    <location>
        <begin position="12"/>
        <end position="30"/>
    </location>
</feature>
<feature type="transmembrane region" description="Helical" evidence="7">
    <location>
        <begin position="101"/>
        <end position="122"/>
    </location>
</feature>
<dbReference type="Gene3D" id="1.10.3720.10">
    <property type="entry name" value="MetI-like"/>
    <property type="match status" value="1"/>
</dbReference>
<evidence type="ECO:0000259" key="8">
    <source>
        <dbReference type="PROSITE" id="PS50928"/>
    </source>
</evidence>
<evidence type="ECO:0000256" key="1">
    <source>
        <dbReference type="ARBA" id="ARBA00004651"/>
    </source>
</evidence>
<reference evidence="9 10" key="1">
    <citation type="submission" date="2015-03" db="EMBL/GenBank/DDBJ databases">
        <authorList>
            <person name="Lepp D."/>
            <person name="Hassan Y.I."/>
            <person name="Li X.-Z."/>
            <person name="Zhou T."/>
        </authorList>
    </citation>
    <scope>NUCLEOTIDE SEQUENCE [LARGE SCALE GENOMIC DNA]</scope>
    <source>
        <strain evidence="9 10">E84</strain>
    </source>
</reference>
<feature type="transmembrane region" description="Helical" evidence="7">
    <location>
        <begin position="278"/>
        <end position="304"/>
    </location>
</feature>
<dbReference type="InterPro" id="IPR045621">
    <property type="entry name" value="BPD_transp_1_N"/>
</dbReference>
<proteinExistence type="inferred from homology"/>
<dbReference type="Pfam" id="PF00528">
    <property type="entry name" value="BPD_transp_1"/>
    <property type="match status" value="1"/>
</dbReference>
<evidence type="ECO:0000256" key="5">
    <source>
        <dbReference type="ARBA" id="ARBA00022989"/>
    </source>
</evidence>
<name>A0A0F5Q8T4_9HYPH</name>
<organism evidence="9 10">
    <name type="scientific">Devosia epidermidihirudinis</name>
    <dbReference type="NCBI Taxonomy" id="1293439"/>
    <lineage>
        <taxon>Bacteria</taxon>
        <taxon>Pseudomonadati</taxon>
        <taxon>Pseudomonadota</taxon>
        <taxon>Alphaproteobacteria</taxon>
        <taxon>Hyphomicrobiales</taxon>
        <taxon>Devosiaceae</taxon>
        <taxon>Devosia</taxon>
    </lineage>
</organism>
<dbReference type="STRING" id="1293439.WH87_12875"/>
<feature type="domain" description="ABC transmembrane type-1" evidence="8">
    <location>
        <begin position="95"/>
        <end position="297"/>
    </location>
</feature>
<dbReference type="InterPro" id="IPR000515">
    <property type="entry name" value="MetI-like"/>
</dbReference>
<gene>
    <name evidence="9" type="ORF">WH87_12875</name>
</gene>
<dbReference type="Proteomes" id="UP000033411">
    <property type="component" value="Unassembled WGS sequence"/>
</dbReference>
<comment type="subcellular location">
    <subcellularLocation>
        <location evidence="1 7">Cell membrane</location>
        <topology evidence="1 7">Multi-pass membrane protein</topology>
    </subcellularLocation>
</comment>
<dbReference type="RefSeq" id="WP_046137383.1">
    <property type="nucleotide sequence ID" value="NZ_LANJ01000019.1"/>
</dbReference>
<evidence type="ECO:0000256" key="3">
    <source>
        <dbReference type="ARBA" id="ARBA00022475"/>
    </source>
</evidence>
<feature type="transmembrane region" description="Helical" evidence="7">
    <location>
        <begin position="134"/>
        <end position="158"/>
    </location>
</feature>
<keyword evidence="3" id="KW-1003">Cell membrane</keyword>
<dbReference type="InterPro" id="IPR035906">
    <property type="entry name" value="MetI-like_sf"/>
</dbReference>
<comment type="similarity">
    <text evidence="7">Belongs to the binding-protein-dependent transport system permease family.</text>
</comment>
<evidence type="ECO:0000256" key="4">
    <source>
        <dbReference type="ARBA" id="ARBA00022692"/>
    </source>
</evidence>
<keyword evidence="4 7" id="KW-0812">Transmembrane</keyword>
<dbReference type="SUPFAM" id="SSF161098">
    <property type="entry name" value="MetI-like"/>
    <property type="match status" value="1"/>
</dbReference>
<dbReference type="CDD" id="cd06261">
    <property type="entry name" value="TM_PBP2"/>
    <property type="match status" value="1"/>
</dbReference>
<dbReference type="PATRIC" id="fig|1293439.3.peg.2183"/>
<sequence length="312" mass="34124">MLRLILGRVLDAVPTILLILTLVFVALRLLPGDPALLALGDYASQEQLALFREQMGLNLPIWQQYFVFLWDMVRLDFGRSLTSQNLVVDMIGRNLPYTIELTLMAMLFGILAGIPLGVLAAVKRRKWPDAAVRVYSLVGYAVPDFYLGAVLLIVFALNLGWVPINGAGTDLASRLHHLLLPAITLAFVKSAFVARLTRTSLLEVLGKDYVRTARAKGAREPRAIYRHGLRNALMPIATGIGLSLLATLSGSVAIELVFNRPGIGEMLISAIARRDYPVIQGGVAVFAFIVLSVNLLVDLAYVVIDPRVRAGK</sequence>
<keyword evidence="5 7" id="KW-1133">Transmembrane helix</keyword>
<dbReference type="Pfam" id="PF19300">
    <property type="entry name" value="BPD_transp_1_N"/>
    <property type="match status" value="1"/>
</dbReference>
<dbReference type="EMBL" id="LANJ01000019">
    <property type="protein sequence ID" value="KKC37417.1"/>
    <property type="molecule type" value="Genomic_DNA"/>
</dbReference>
<protein>
    <submittedName>
        <fullName evidence="9">Glutathione ABC transporter permease</fullName>
    </submittedName>
</protein>
<dbReference type="PANTHER" id="PTHR43163:SF6">
    <property type="entry name" value="DIPEPTIDE TRANSPORT SYSTEM PERMEASE PROTEIN DPPB-RELATED"/>
    <property type="match status" value="1"/>
</dbReference>
<comment type="caution">
    <text evidence="9">The sequence shown here is derived from an EMBL/GenBank/DDBJ whole genome shotgun (WGS) entry which is preliminary data.</text>
</comment>
<dbReference type="PANTHER" id="PTHR43163">
    <property type="entry name" value="DIPEPTIDE TRANSPORT SYSTEM PERMEASE PROTEIN DPPB-RELATED"/>
    <property type="match status" value="1"/>
</dbReference>
<dbReference type="GO" id="GO:0055085">
    <property type="term" value="P:transmembrane transport"/>
    <property type="evidence" value="ECO:0007669"/>
    <property type="project" value="InterPro"/>
</dbReference>
<keyword evidence="6 7" id="KW-0472">Membrane</keyword>
<keyword evidence="10" id="KW-1185">Reference proteome</keyword>
<feature type="transmembrane region" description="Helical" evidence="7">
    <location>
        <begin position="232"/>
        <end position="258"/>
    </location>
</feature>
<dbReference type="AlphaFoldDB" id="A0A0F5Q8T4"/>